<dbReference type="AlphaFoldDB" id="A0A3D9HUU8"/>
<dbReference type="Pfam" id="PF01547">
    <property type="entry name" value="SBP_bac_1"/>
    <property type="match status" value="1"/>
</dbReference>
<reference evidence="8 9" key="1">
    <citation type="submission" date="2018-07" db="EMBL/GenBank/DDBJ databases">
        <title>Genomic Encyclopedia of Type Strains, Phase III (KMG-III): the genomes of soil and plant-associated and newly described type strains.</title>
        <authorList>
            <person name="Whitman W."/>
        </authorList>
    </citation>
    <scope>NUCLEOTIDE SEQUENCE [LARGE SCALE GENOMIC DNA]</scope>
    <source>
        <strain evidence="8 9">CECT 7287</strain>
    </source>
</reference>
<evidence type="ECO:0000256" key="5">
    <source>
        <dbReference type="ARBA" id="ARBA00023288"/>
    </source>
</evidence>
<dbReference type="SUPFAM" id="SSF53850">
    <property type="entry name" value="Periplasmic binding protein-like II"/>
    <property type="match status" value="1"/>
</dbReference>
<keyword evidence="5" id="KW-0449">Lipoprotein</keyword>
<dbReference type="RefSeq" id="WP_116065530.1">
    <property type="nucleotide sequence ID" value="NZ_QRDZ01000050.1"/>
</dbReference>
<dbReference type="InterPro" id="IPR006059">
    <property type="entry name" value="SBP"/>
</dbReference>
<evidence type="ECO:0000256" key="4">
    <source>
        <dbReference type="ARBA" id="ARBA00023139"/>
    </source>
</evidence>
<feature type="chain" id="PRO_5017693345" evidence="7">
    <location>
        <begin position="26"/>
        <end position="561"/>
    </location>
</feature>
<sequence>MNRSRPKAMAALILACIMIVVTACAGGENGGGNSKAGMESPTGETGTTGQPDTGKQEGDPFAKYDPPVEVTAARDLSGVRFREGESIENNVWSKAYEEELGIKIKYAWTTQGDYDQKLNVSIASGDLPDIFPVNGTQLKQLVDSGQLEDLTDLFETYATELTKKIVKEDPNQLKSASFKGRLMAIPKVGSATDFSQVLWMRKDWLDRLQLPEPKSMDDVATIAEAFVTQDPDGNGKADTYGLAIGVGMNGTYTSLRGFFNGYHSYPNSWFKDESGKFVYGGVQPETRNALAKLSEMYKAGLIDKEFAIKGDDKLVEQMANDKVGINYGPWWIPGGPLQANKDQNPNSSWKAYGIPSADDKPAKIQLDFPVANYVVVKKGAKHPEAAIKMLNLMVKLAYEKAEIEKYFVPSDGYPLNSYPLLFASQVNGNMNIHVHIMQALETNDPSALNAEEKMYYDRIIAYRNGDNKMWFQEGTYGNVSAWPGVKEKVDQGLLQTPDFFGAVTNTMSQKGGVLTKLELETFTKIIMNEAPIEEFDRFVENWHKLGGDEIAKEIEEWAGNL</sequence>
<feature type="region of interest" description="Disordered" evidence="6">
    <location>
        <begin position="31"/>
        <end position="65"/>
    </location>
</feature>
<evidence type="ECO:0000256" key="6">
    <source>
        <dbReference type="SAM" id="MobiDB-lite"/>
    </source>
</evidence>
<dbReference type="Proteomes" id="UP000256977">
    <property type="component" value="Unassembled WGS sequence"/>
</dbReference>
<feature type="compositionally biased region" description="Polar residues" evidence="6">
    <location>
        <begin position="42"/>
        <end position="53"/>
    </location>
</feature>
<keyword evidence="4" id="KW-0564">Palmitate</keyword>
<dbReference type="OrthoDB" id="9787283at2"/>
<accession>A0A3D9HUU8</accession>
<keyword evidence="3" id="KW-0472">Membrane</keyword>
<evidence type="ECO:0000256" key="3">
    <source>
        <dbReference type="ARBA" id="ARBA00023136"/>
    </source>
</evidence>
<dbReference type="InterPro" id="IPR050490">
    <property type="entry name" value="Bact_solute-bd_prot1"/>
</dbReference>
<evidence type="ECO:0000313" key="8">
    <source>
        <dbReference type="EMBL" id="RED53210.1"/>
    </source>
</evidence>
<name>A0A3D9HUU8_9BACL</name>
<gene>
    <name evidence="8" type="ORF">DFP98_15026</name>
</gene>
<proteinExistence type="predicted"/>
<evidence type="ECO:0000313" key="9">
    <source>
        <dbReference type="Proteomes" id="UP000256977"/>
    </source>
</evidence>
<dbReference type="CDD" id="cd13580">
    <property type="entry name" value="PBP2_AlgQ_like_1"/>
    <property type="match status" value="1"/>
</dbReference>
<feature type="signal peptide" evidence="7">
    <location>
        <begin position="1"/>
        <end position="25"/>
    </location>
</feature>
<organism evidence="8 9">
    <name type="scientific">Cohnella phaseoli</name>
    <dbReference type="NCBI Taxonomy" id="456490"/>
    <lineage>
        <taxon>Bacteria</taxon>
        <taxon>Bacillati</taxon>
        <taxon>Bacillota</taxon>
        <taxon>Bacilli</taxon>
        <taxon>Bacillales</taxon>
        <taxon>Paenibacillaceae</taxon>
        <taxon>Cohnella</taxon>
    </lineage>
</organism>
<keyword evidence="9" id="KW-1185">Reference proteome</keyword>
<evidence type="ECO:0000256" key="7">
    <source>
        <dbReference type="SAM" id="SignalP"/>
    </source>
</evidence>
<keyword evidence="2 7" id="KW-0732">Signal</keyword>
<dbReference type="Gene3D" id="3.40.190.10">
    <property type="entry name" value="Periplasmic binding protein-like II"/>
    <property type="match status" value="3"/>
</dbReference>
<keyword evidence="1" id="KW-1003">Cell membrane</keyword>
<protein>
    <submittedName>
        <fullName evidence="8">Putative aldouronate transport system substrate-binding protein</fullName>
    </submittedName>
</protein>
<evidence type="ECO:0000256" key="1">
    <source>
        <dbReference type="ARBA" id="ARBA00022475"/>
    </source>
</evidence>
<comment type="caution">
    <text evidence="8">The sequence shown here is derived from an EMBL/GenBank/DDBJ whole genome shotgun (WGS) entry which is preliminary data.</text>
</comment>
<evidence type="ECO:0000256" key="2">
    <source>
        <dbReference type="ARBA" id="ARBA00022729"/>
    </source>
</evidence>
<dbReference type="PANTHER" id="PTHR43649">
    <property type="entry name" value="ARABINOSE-BINDING PROTEIN-RELATED"/>
    <property type="match status" value="1"/>
</dbReference>
<dbReference type="PROSITE" id="PS51257">
    <property type="entry name" value="PROKAR_LIPOPROTEIN"/>
    <property type="match status" value="1"/>
</dbReference>
<dbReference type="PANTHER" id="PTHR43649:SF33">
    <property type="entry name" value="POLYGALACTURONAN_RHAMNOGALACTURONAN-BINDING PROTEIN YTCQ"/>
    <property type="match status" value="1"/>
</dbReference>
<dbReference type="EMBL" id="QRDZ01000050">
    <property type="protein sequence ID" value="RED53210.1"/>
    <property type="molecule type" value="Genomic_DNA"/>
</dbReference>